<organism evidence="1 2">
    <name type="scientific">Takifugu flavidus</name>
    <name type="common">sansaifugu</name>
    <dbReference type="NCBI Taxonomy" id="433684"/>
    <lineage>
        <taxon>Eukaryota</taxon>
        <taxon>Metazoa</taxon>
        <taxon>Chordata</taxon>
        <taxon>Craniata</taxon>
        <taxon>Vertebrata</taxon>
        <taxon>Euteleostomi</taxon>
        <taxon>Actinopterygii</taxon>
        <taxon>Neopterygii</taxon>
        <taxon>Teleostei</taxon>
        <taxon>Neoteleostei</taxon>
        <taxon>Acanthomorphata</taxon>
        <taxon>Eupercaria</taxon>
        <taxon>Tetraodontiformes</taxon>
        <taxon>Tetradontoidea</taxon>
        <taxon>Tetraodontidae</taxon>
        <taxon>Takifugu</taxon>
    </lineage>
</organism>
<proteinExistence type="predicted"/>
<sequence length="68" mass="7405">MGQQLPGERGHAGSRPVVFVSPIMLSSVKSGVLLTRLPFGARVPQQHLQEVPVHPRRDPNTCPDVRVA</sequence>
<reference evidence="1 2" key="1">
    <citation type="submission" date="2019-04" db="EMBL/GenBank/DDBJ databases">
        <title>Chromosome genome assembly for Takifugu flavidus.</title>
        <authorList>
            <person name="Xiao S."/>
        </authorList>
    </citation>
    <scope>NUCLEOTIDE SEQUENCE [LARGE SCALE GENOMIC DNA]</scope>
    <source>
        <strain evidence="1">HTHZ2018</strain>
        <tissue evidence="1">Muscle</tissue>
    </source>
</reference>
<name>A0A5C6NEP7_9TELE</name>
<comment type="caution">
    <text evidence="1">The sequence shown here is derived from an EMBL/GenBank/DDBJ whole genome shotgun (WGS) entry which is preliminary data.</text>
</comment>
<gene>
    <name evidence="1" type="ORF">D4764_21G0004450</name>
</gene>
<keyword evidence="2" id="KW-1185">Reference proteome</keyword>
<dbReference type="Proteomes" id="UP000324091">
    <property type="component" value="Chromosome 21"/>
</dbReference>
<dbReference type="AlphaFoldDB" id="A0A5C6NEP7"/>
<dbReference type="EMBL" id="RHFK02000014">
    <property type="protein sequence ID" value="TWW65545.1"/>
    <property type="molecule type" value="Genomic_DNA"/>
</dbReference>
<evidence type="ECO:0000313" key="1">
    <source>
        <dbReference type="EMBL" id="TWW65545.1"/>
    </source>
</evidence>
<protein>
    <submittedName>
        <fullName evidence="1">Uncharacterized protein</fullName>
    </submittedName>
</protein>
<accession>A0A5C6NEP7</accession>
<evidence type="ECO:0000313" key="2">
    <source>
        <dbReference type="Proteomes" id="UP000324091"/>
    </source>
</evidence>